<proteinExistence type="predicted"/>
<dbReference type="EMBL" id="ARYI01000006">
    <property type="protein sequence ID" value="KCZ94823.1"/>
    <property type="molecule type" value="Genomic_DNA"/>
</dbReference>
<evidence type="ECO:0000259" key="2">
    <source>
        <dbReference type="PROSITE" id="PS50828"/>
    </source>
</evidence>
<sequence length="176" mass="19204">MKSRRLSEEETRAWAKVAATVKRIGPQEASLPDFQAALEAGEPELRETKPLKKPAPVIKASDPPAPRLPIPPANRGGEKRVRRGKLDIAATFDLHGHTQISAARALPAFLMDQQADGARCVLVITGKGREGQGVLRRNFLLWLESPEARALVSGYAESHPKHGGSGAFYVFLRRKA</sequence>
<evidence type="ECO:0000313" key="4">
    <source>
        <dbReference type="Proteomes" id="UP000025061"/>
    </source>
</evidence>
<dbReference type="OrthoDB" id="7165597at2"/>
<dbReference type="SUPFAM" id="SSF160443">
    <property type="entry name" value="SMR domain-like"/>
    <property type="match status" value="1"/>
</dbReference>
<protein>
    <submittedName>
        <fullName evidence="3">Smr domain-containing protein</fullName>
    </submittedName>
</protein>
<dbReference type="InterPro" id="IPR002625">
    <property type="entry name" value="Smr_dom"/>
</dbReference>
<dbReference type="PANTHER" id="PTHR35562:SF2">
    <property type="entry name" value="DNA ENDONUCLEASE SMRA-RELATED"/>
    <property type="match status" value="1"/>
</dbReference>
<dbReference type="Proteomes" id="UP000025061">
    <property type="component" value="Unassembled WGS sequence"/>
</dbReference>
<dbReference type="InterPro" id="IPR036063">
    <property type="entry name" value="Smr_dom_sf"/>
</dbReference>
<dbReference type="RefSeq" id="WP_011645043.1">
    <property type="nucleotide sequence ID" value="NZ_ARYI01000006.1"/>
</dbReference>
<accession>A0A059FWH7</accession>
<evidence type="ECO:0000313" key="3">
    <source>
        <dbReference type="EMBL" id="KCZ94823.1"/>
    </source>
</evidence>
<feature type="domain" description="Smr" evidence="2">
    <location>
        <begin position="92"/>
        <end position="173"/>
    </location>
</feature>
<dbReference type="AlphaFoldDB" id="A0A059FWH7"/>
<dbReference type="Gene3D" id="3.30.1370.110">
    <property type="match status" value="1"/>
</dbReference>
<keyword evidence="4" id="KW-1185">Reference proteome</keyword>
<reference evidence="3 4" key="1">
    <citation type="submission" date="2013-04" db="EMBL/GenBank/DDBJ databases">
        <title>Hyphomonas hirschiana VP5 Genome Sequencing.</title>
        <authorList>
            <person name="Lai Q."/>
            <person name="Shao Z."/>
        </authorList>
    </citation>
    <scope>NUCLEOTIDE SEQUENCE [LARGE SCALE GENOMIC DNA]</scope>
    <source>
        <strain evidence="3 4">VP5</strain>
    </source>
</reference>
<name>A0A059FWH7_9PROT</name>
<dbReference type="PROSITE" id="PS50828">
    <property type="entry name" value="SMR"/>
    <property type="match status" value="1"/>
</dbReference>
<comment type="caution">
    <text evidence="3">The sequence shown here is derived from an EMBL/GenBank/DDBJ whole genome shotgun (WGS) entry which is preliminary data.</text>
</comment>
<feature type="region of interest" description="Disordered" evidence="1">
    <location>
        <begin position="38"/>
        <end position="80"/>
    </location>
</feature>
<dbReference type="PATRIC" id="fig|1280951.3.peg.1718"/>
<evidence type="ECO:0000256" key="1">
    <source>
        <dbReference type="SAM" id="MobiDB-lite"/>
    </source>
</evidence>
<organism evidence="3 4">
    <name type="scientific">Hyphomonas hirschiana VP5</name>
    <dbReference type="NCBI Taxonomy" id="1280951"/>
    <lineage>
        <taxon>Bacteria</taxon>
        <taxon>Pseudomonadati</taxon>
        <taxon>Pseudomonadota</taxon>
        <taxon>Alphaproteobacteria</taxon>
        <taxon>Hyphomonadales</taxon>
        <taxon>Hyphomonadaceae</taxon>
        <taxon>Hyphomonas</taxon>
    </lineage>
</organism>
<feature type="compositionally biased region" description="Pro residues" evidence="1">
    <location>
        <begin position="63"/>
        <end position="72"/>
    </location>
</feature>
<dbReference type="PANTHER" id="PTHR35562">
    <property type="entry name" value="DNA ENDONUCLEASE SMRA-RELATED"/>
    <property type="match status" value="1"/>
</dbReference>
<dbReference type="Pfam" id="PF01713">
    <property type="entry name" value="Smr"/>
    <property type="match status" value="1"/>
</dbReference>
<gene>
    <name evidence="3" type="ORF">HHI_08513</name>
</gene>